<dbReference type="PROSITE" id="PS00901">
    <property type="entry name" value="CYS_SYNTHASE"/>
    <property type="match status" value="1"/>
</dbReference>
<dbReference type="FunFam" id="3.40.50.1100:FF:000003">
    <property type="entry name" value="Cystathionine beta-synthase"/>
    <property type="match status" value="1"/>
</dbReference>
<dbReference type="NCBIfam" id="TIGR01137">
    <property type="entry name" value="cysta_beta"/>
    <property type="match status" value="1"/>
</dbReference>
<keyword evidence="7 11" id="KW-0456">Lyase</keyword>
<dbReference type="PANTHER" id="PTHR10314">
    <property type="entry name" value="CYSTATHIONINE BETA-SYNTHASE"/>
    <property type="match status" value="1"/>
</dbReference>
<evidence type="ECO:0000259" key="12">
    <source>
        <dbReference type="PROSITE" id="PS51371"/>
    </source>
</evidence>
<dbReference type="GO" id="GO:0005737">
    <property type="term" value="C:cytoplasm"/>
    <property type="evidence" value="ECO:0007669"/>
    <property type="project" value="InterPro"/>
</dbReference>
<evidence type="ECO:0000256" key="3">
    <source>
        <dbReference type="ARBA" id="ARBA00007103"/>
    </source>
</evidence>
<dbReference type="InterPro" id="IPR036052">
    <property type="entry name" value="TrpB-like_PALP_sf"/>
</dbReference>
<evidence type="ECO:0000256" key="4">
    <source>
        <dbReference type="ARBA" id="ARBA00012041"/>
    </source>
</evidence>
<gene>
    <name evidence="13" type="ORF">SINC0208_LOCUS2600</name>
</gene>
<keyword evidence="11" id="KW-0198">Cysteine biosynthesis</keyword>
<dbReference type="FunFam" id="3.40.50.1100:FF:000118">
    <property type="entry name" value="Related to CYS4-cystathionine beta-synthase"/>
    <property type="match status" value="1"/>
</dbReference>
<dbReference type="GO" id="GO:0004122">
    <property type="term" value="F:cystathionine beta-synthase activity"/>
    <property type="evidence" value="ECO:0007669"/>
    <property type="project" value="UniProtKB-UniRule"/>
</dbReference>
<evidence type="ECO:0000256" key="10">
    <source>
        <dbReference type="PROSITE-ProRule" id="PRU00703"/>
    </source>
</evidence>
<dbReference type="AlphaFoldDB" id="A0A7S3MSM7"/>
<dbReference type="GO" id="GO:0006535">
    <property type="term" value="P:cysteine biosynthetic process from serine"/>
    <property type="evidence" value="ECO:0007669"/>
    <property type="project" value="UniProtKB-UniRule"/>
</dbReference>
<evidence type="ECO:0000256" key="2">
    <source>
        <dbReference type="ARBA" id="ARBA00005003"/>
    </source>
</evidence>
<name>A0A7S3MSM7_9SPIT</name>
<protein>
    <recommendedName>
        <fullName evidence="8 11">Cystathionine beta-synthase</fullName>
        <ecNumber evidence="4 11">4.2.1.22</ecNumber>
    </recommendedName>
</protein>
<dbReference type="InterPro" id="IPR001216">
    <property type="entry name" value="P-phosphate_BS"/>
</dbReference>
<dbReference type="PROSITE" id="PS51371">
    <property type="entry name" value="CBS"/>
    <property type="match status" value="1"/>
</dbReference>
<reference evidence="13" key="1">
    <citation type="submission" date="2021-01" db="EMBL/GenBank/DDBJ databases">
        <authorList>
            <person name="Corre E."/>
            <person name="Pelletier E."/>
            <person name="Niang G."/>
            <person name="Scheremetjew M."/>
            <person name="Finn R."/>
            <person name="Kale V."/>
            <person name="Holt S."/>
            <person name="Cochrane G."/>
            <person name="Meng A."/>
            <person name="Brown T."/>
            <person name="Cohen L."/>
        </authorList>
    </citation>
    <scope>NUCLEOTIDE SEQUENCE</scope>
    <source>
        <strain evidence="13">S3</strain>
    </source>
</reference>
<dbReference type="CDD" id="cd01561">
    <property type="entry name" value="CBS_like"/>
    <property type="match status" value="1"/>
</dbReference>
<dbReference type="EC" id="4.2.1.22" evidence="4 11"/>
<evidence type="ECO:0000256" key="5">
    <source>
        <dbReference type="ARBA" id="ARBA00022898"/>
    </source>
</evidence>
<evidence type="ECO:0000256" key="11">
    <source>
        <dbReference type="RuleBase" id="RU361204"/>
    </source>
</evidence>
<dbReference type="Gene3D" id="3.40.50.1100">
    <property type="match status" value="2"/>
</dbReference>
<evidence type="ECO:0000256" key="6">
    <source>
        <dbReference type="ARBA" id="ARBA00023122"/>
    </source>
</evidence>
<dbReference type="Pfam" id="PF00571">
    <property type="entry name" value="CBS"/>
    <property type="match status" value="1"/>
</dbReference>
<comment type="similarity">
    <text evidence="3 11">Belongs to the cysteine synthase/cystathionine beta-synthase family.</text>
</comment>
<dbReference type="Gene3D" id="3.10.580.10">
    <property type="entry name" value="CBS-domain"/>
    <property type="match status" value="1"/>
</dbReference>
<dbReference type="EMBL" id="HBIH01006343">
    <property type="protein sequence ID" value="CAE0322017.1"/>
    <property type="molecule type" value="Transcribed_RNA"/>
</dbReference>
<keyword evidence="5 11" id="KW-0663">Pyridoxal phosphate</keyword>
<dbReference type="InterPro" id="IPR001926">
    <property type="entry name" value="TrpB-like_PALP"/>
</dbReference>
<keyword evidence="11" id="KW-0028">Amino-acid biosynthesis</keyword>
<dbReference type="Pfam" id="PF00291">
    <property type="entry name" value="PALP"/>
    <property type="match status" value="1"/>
</dbReference>
<evidence type="ECO:0000256" key="7">
    <source>
        <dbReference type="ARBA" id="ARBA00023239"/>
    </source>
</evidence>
<dbReference type="InterPro" id="IPR000644">
    <property type="entry name" value="CBS_dom"/>
</dbReference>
<comment type="catalytic activity">
    <reaction evidence="9 11">
        <text>L-homocysteine + L-serine = L,L-cystathionine + H2O</text>
        <dbReference type="Rhea" id="RHEA:10112"/>
        <dbReference type="ChEBI" id="CHEBI:15377"/>
        <dbReference type="ChEBI" id="CHEBI:33384"/>
        <dbReference type="ChEBI" id="CHEBI:58161"/>
        <dbReference type="ChEBI" id="CHEBI:58199"/>
        <dbReference type="EC" id="4.2.1.22"/>
    </reaction>
</comment>
<dbReference type="InterPro" id="IPR050214">
    <property type="entry name" value="Cys_Synth/Cystath_Beta-Synth"/>
</dbReference>
<accession>A0A7S3MSM7</accession>
<evidence type="ECO:0000313" key="13">
    <source>
        <dbReference type="EMBL" id="CAE0322017.1"/>
    </source>
</evidence>
<dbReference type="SUPFAM" id="SSF53686">
    <property type="entry name" value="Tryptophan synthase beta subunit-like PLP-dependent enzymes"/>
    <property type="match status" value="1"/>
</dbReference>
<dbReference type="GO" id="GO:0019343">
    <property type="term" value="P:cysteine biosynthetic process via cystathionine"/>
    <property type="evidence" value="ECO:0007669"/>
    <property type="project" value="UniProtKB-UniRule"/>
</dbReference>
<proteinExistence type="inferred from homology"/>
<evidence type="ECO:0000256" key="8">
    <source>
        <dbReference type="ARBA" id="ARBA00026192"/>
    </source>
</evidence>
<organism evidence="13">
    <name type="scientific">Strombidium inclinatum</name>
    <dbReference type="NCBI Taxonomy" id="197538"/>
    <lineage>
        <taxon>Eukaryota</taxon>
        <taxon>Sar</taxon>
        <taxon>Alveolata</taxon>
        <taxon>Ciliophora</taxon>
        <taxon>Intramacronucleata</taxon>
        <taxon>Spirotrichea</taxon>
        <taxon>Oligotrichia</taxon>
        <taxon>Strombidiidae</taxon>
        <taxon>Strombidium</taxon>
    </lineage>
</organism>
<dbReference type="UniPathway" id="UPA00136">
    <property type="reaction ID" value="UER00201"/>
</dbReference>
<dbReference type="SUPFAM" id="SSF54631">
    <property type="entry name" value="CBS-domain pair"/>
    <property type="match status" value="1"/>
</dbReference>
<feature type="domain" description="CBS" evidence="12">
    <location>
        <begin position="398"/>
        <end position="456"/>
    </location>
</feature>
<evidence type="ECO:0000256" key="9">
    <source>
        <dbReference type="ARBA" id="ARBA00047490"/>
    </source>
</evidence>
<comment type="pathway">
    <text evidence="2">Amino-acid biosynthesis; L-cysteine biosynthesis; L-cysteine from L-homocysteine and L-serine: step 1/2.</text>
</comment>
<dbReference type="InterPro" id="IPR046342">
    <property type="entry name" value="CBS_dom_sf"/>
</dbReference>
<sequence length="513" mass="57464">MQDYPKHTMKMVGEGLENVCPFNHKEGMTDKCPHPREVRDHNLKIKNDITDCVGNTPLIRVNNLTEMEGIKCEILAKCEFLNPGGSVKDRIGRRMIIDSINSGKLQKGDILIEPTSGNTGIGLSVTAAAKGFRMIITMPEKMSQEKRDVLKALGAEIVRTPNHYGFDHAHSHIGIACKLEDELERAFILDQYKNTGNPMAHYEETGQEIWDQCEGKLDYVFIGAGTGGTLCGISRKLKEKNPDIKIIAIDPPGSILAQPEELNKIQPPGGSYQVEGIGYDFIPRVLDRTLVDEWMKIGDDKAFEYARKMIRHEGFLCGGSSGTAMAAAVQYIKDNNIGEGKRCVVICPDNIRNYITKFVNNDWMFEHGFISENDCLEASIPKLVPHNVWGKEFKIKDITLNEAVFLQDNTSCKDSIDQMMKTNFDQFPVKHHETGELIGMVTSSALMTRLANNKVSGTDPVSEVMVKDFRNMSSEMPVSELSRVLERQNFVLVDKKFVASSFDVLNFMKSKMN</sequence>
<dbReference type="InterPro" id="IPR005857">
    <property type="entry name" value="Cysta_beta_synth"/>
</dbReference>
<evidence type="ECO:0000256" key="1">
    <source>
        <dbReference type="ARBA" id="ARBA00001933"/>
    </source>
</evidence>
<keyword evidence="6 10" id="KW-0129">CBS domain</keyword>
<comment type="cofactor">
    <cofactor evidence="1 11">
        <name>pyridoxal 5'-phosphate</name>
        <dbReference type="ChEBI" id="CHEBI:597326"/>
    </cofactor>
</comment>